<dbReference type="PANTHER" id="PTHR11071:SF561">
    <property type="entry name" value="PEPTIDYL-PROLYL CIS-TRANS ISOMERASE D-RELATED"/>
    <property type="match status" value="1"/>
</dbReference>
<gene>
    <name evidence="4" type="ORF">SO694_00074115</name>
</gene>
<protein>
    <recommendedName>
        <fullName evidence="1">Peptidyl-prolyl cis-trans isomerase</fullName>
        <shortName evidence="1">PPIase</shortName>
        <ecNumber evidence="1">5.2.1.8</ecNumber>
    </recommendedName>
</protein>
<feature type="region of interest" description="Disordered" evidence="2">
    <location>
        <begin position="157"/>
        <end position="255"/>
    </location>
</feature>
<comment type="similarity">
    <text evidence="1">Belongs to the cyclophilin-type PPIase family.</text>
</comment>
<accession>A0ABR1FHL8</accession>
<reference evidence="4 5" key="1">
    <citation type="submission" date="2024-03" db="EMBL/GenBank/DDBJ databases">
        <title>Aureococcus anophagefferens CCMP1851 and Kratosvirus quantuckense: Draft genome of a second virus-susceptible host strain in the model system.</title>
        <authorList>
            <person name="Chase E."/>
            <person name="Truchon A.R."/>
            <person name="Schepens W."/>
            <person name="Wilhelm S.W."/>
        </authorList>
    </citation>
    <scope>NUCLEOTIDE SEQUENCE [LARGE SCALE GENOMIC DNA]</scope>
    <source>
        <strain evidence="4 5">CCMP1851</strain>
    </source>
</reference>
<evidence type="ECO:0000256" key="1">
    <source>
        <dbReference type="RuleBase" id="RU363019"/>
    </source>
</evidence>
<dbReference type="InterPro" id="IPR029000">
    <property type="entry name" value="Cyclophilin-like_dom_sf"/>
</dbReference>
<feature type="domain" description="PPIase cyclophilin-type" evidence="3">
    <location>
        <begin position="14"/>
        <end position="172"/>
    </location>
</feature>
<keyword evidence="1 4" id="KW-0413">Isomerase</keyword>
<dbReference type="GO" id="GO:0016853">
    <property type="term" value="F:isomerase activity"/>
    <property type="evidence" value="ECO:0007669"/>
    <property type="project" value="UniProtKB-KW"/>
</dbReference>
<feature type="compositionally biased region" description="Basic and acidic residues" evidence="2">
    <location>
        <begin position="197"/>
        <end position="222"/>
    </location>
</feature>
<dbReference type="PROSITE" id="PS50072">
    <property type="entry name" value="CSA_PPIASE_2"/>
    <property type="match status" value="1"/>
</dbReference>
<dbReference type="Pfam" id="PF00160">
    <property type="entry name" value="Pro_isomerase"/>
    <property type="match status" value="1"/>
</dbReference>
<keyword evidence="5" id="KW-1185">Reference proteome</keyword>
<dbReference type="InterPro" id="IPR002130">
    <property type="entry name" value="Cyclophilin-type_PPIase_dom"/>
</dbReference>
<evidence type="ECO:0000313" key="5">
    <source>
        <dbReference type="Proteomes" id="UP001363151"/>
    </source>
</evidence>
<dbReference type="Proteomes" id="UP001363151">
    <property type="component" value="Unassembled WGS sequence"/>
</dbReference>
<name>A0ABR1FHL8_AURAN</name>
<comment type="catalytic activity">
    <reaction evidence="1">
        <text>[protein]-peptidylproline (omega=180) = [protein]-peptidylproline (omega=0)</text>
        <dbReference type="Rhea" id="RHEA:16237"/>
        <dbReference type="Rhea" id="RHEA-COMP:10747"/>
        <dbReference type="Rhea" id="RHEA-COMP:10748"/>
        <dbReference type="ChEBI" id="CHEBI:83833"/>
        <dbReference type="ChEBI" id="CHEBI:83834"/>
        <dbReference type="EC" id="5.2.1.8"/>
    </reaction>
</comment>
<keyword evidence="1" id="KW-0697">Rotamase</keyword>
<dbReference type="PANTHER" id="PTHR11071">
    <property type="entry name" value="PEPTIDYL-PROLYL CIS-TRANS ISOMERASE"/>
    <property type="match status" value="1"/>
</dbReference>
<evidence type="ECO:0000259" key="3">
    <source>
        <dbReference type="PROSITE" id="PS50072"/>
    </source>
</evidence>
<dbReference type="SUPFAM" id="SSF50891">
    <property type="entry name" value="Cyclophilin-like"/>
    <property type="match status" value="1"/>
</dbReference>
<comment type="function">
    <text evidence="1">PPIases accelerate the folding of proteins. It catalyzes the cis-trans isomerization of proline imidic peptide bonds in oligopeptides.</text>
</comment>
<evidence type="ECO:0000313" key="4">
    <source>
        <dbReference type="EMBL" id="KAK7230890.1"/>
    </source>
</evidence>
<comment type="caution">
    <text evidence="4">The sequence shown here is derived from an EMBL/GenBank/DDBJ whole genome shotgun (WGS) entry which is preliminary data.</text>
</comment>
<proteinExistence type="inferred from homology"/>
<dbReference type="EMBL" id="JBBJCI010000422">
    <property type="protein sequence ID" value="KAK7230890.1"/>
    <property type="molecule type" value="Genomic_DNA"/>
</dbReference>
<dbReference type="PRINTS" id="PR00153">
    <property type="entry name" value="CSAPPISMRASE"/>
</dbReference>
<organism evidence="4 5">
    <name type="scientific">Aureococcus anophagefferens</name>
    <name type="common">Harmful bloom alga</name>
    <dbReference type="NCBI Taxonomy" id="44056"/>
    <lineage>
        <taxon>Eukaryota</taxon>
        <taxon>Sar</taxon>
        <taxon>Stramenopiles</taxon>
        <taxon>Ochrophyta</taxon>
        <taxon>Pelagophyceae</taxon>
        <taxon>Pelagomonadales</taxon>
        <taxon>Pelagomonadaceae</taxon>
        <taxon>Aureococcus</taxon>
    </lineage>
</organism>
<dbReference type="Gene3D" id="2.40.100.10">
    <property type="entry name" value="Cyclophilin-like"/>
    <property type="match status" value="1"/>
</dbReference>
<evidence type="ECO:0000256" key="2">
    <source>
        <dbReference type="SAM" id="MobiDB-lite"/>
    </source>
</evidence>
<sequence>MSRRDNPYVFLEMSEGVGRVVCELFADTVPRTAENFRALCTGECGRSKETGLGLWYGGSAIHRIVPGFVAQGGDIENDDGTGGESIYGTGGFADESFAARHHKEGLLSMANSGRNSNHSQFFITLDRCPHLDGKHVVFGRLVDPIRFIRRLEKLGTRRGTPKKPVVITNCGAAEKPAYSNRDHNRPGRLGSGRSRSRSRDRDRGRRDRSRSRDRGTYRHPDANKLASGYALRPPPQDPGRRPQAAAMILPPRHPTDPNVRCDVCKRKGSSCVC</sequence>
<dbReference type="EC" id="5.2.1.8" evidence="1"/>